<dbReference type="InterPro" id="IPR024442">
    <property type="entry name" value="Transposase_Zn_ribbon"/>
</dbReference>
<feature type="region of interest" description="Disordered" evidence="1">
    <location>
        <begin position="151"/>
        <end position="180"/>
    </location>
</feature>
<sequence>MCKAAGQGSHGKELKLVEVAEMFAREEARAWIQKLRWPQGPCCPHCGSGNVQGNIQHQSQTHRCRECTNKPMFTMGVGTVMQGTHLKYREWAMGIYLYTINIKGISSMQLHRVLGISQKAAWFLLHRLRMATEKGAALFAGPVEADETYIGGKRKNMSNEQRKELRGRGRGTVGQPAVVG</sequence>
<evidence type="ECO:0000256" key="1">
    <source>
        <dbReference type="SAM" id="MobiDB-lite"/>
    </source>
</evidence>
<dbReference type="Pfam" id="PF12760">
    <property type="entry name" value="Zn_ribbon_IS1595"/>
    <property type="match status" value="1"/>
</dbReference>
<proteinExistence type="predicted"/>
<accession>A0A6B1F4L6</accession>
<gene>
    <name evidence="3" type="ORF">F4162_01445</name>
</gene>
<protein>
    <submittedName>
        <fullName evidence="3">IS1595 family transposase</fullName>
    </submittedName>
</protein>
<dbReference type="AlphaFoldDB" id="A0A6B1F4L6"/>
<evidence type="ECO:0000313" key="3">
    <source>
        <dbReference type="EMBL" id="MYG37689.1"/>
    </source>
</evidence>
<dbReference type="EMBL" id="VYDO01000056">
    <property type="protein sequence ID" value="MYG37689.1"/>
    <property type="molecule type" value="Genomic_DNA"/>
</dbReference>
<comment type="caution">
    <text evidence="3">The sequence shown here is derived from an EMBL/GenBank/DDBJ whole genome shotgun (WGS) entry which is preliminary data.</text>
</comment>
<evidence type="ECO:0000259" key="2">
    <source>
        <dbReference type="Pfam" id="PF12760"/>
    </source>
</evidence>
<name>A0A6B1F4L6_9SYNE</name>
<feature type="domain" description="Transposase zinc-ribbon" evidence="2">
    <location>
        <begin position="26"/>
        <end position="68"/>
    </location>
</feature>
<organism evidence="3">
    <name type="scientific">Synechococcus sp. SB0676_bin_10</name>
    <dbReference type="NCBI Taxonomy" id="2604869"/>
    <lineage>
        <taxon>Bacteria</taxon>
        <taxon>Bacillati</taxon>
        <taxon>Cyanobacteriota</taxon>
        <taxon>Cyanophyceae</taxon>
        <taxon>Synechococcales</taxon>
        <taxon>Synechococcaceae</taxon>
        <taxon>Synechococcus</taxon>
    </lineage>
</organism>
<reference evidence="3" key="1">
    <citation type="submission" date="2019-09" db="EMBL/GenBank/DDBJ databases">
        <title>Characterisation of the sponge microbiome using genome-centric metagenomics.</title>
        <authorList>
            <person name="Engelberts J.P."/>
            <person name="Robbins S.J."/>
            <person name="De Goeij J.M."/>
            <person name="Aranda M."/>
            <person name="Bell S.C."/>
            <person name="Webster N.S."/>
        </authorList>
    </citation>
    <scope>NUCLEOTIDE SEQUENCE</scope>
    <source>
        <strain evidence="3">SB0676_bin_10</strain>
    </source>
</reference>